<dbReference type="Pfam" id="PF04082">
    <property type="entry name" value="Fungal_trans"/>
    <property type="match status" value="1"/>
</dbReference>
<dbReference type="GO" id="GO:0006351">
    <property type="term" value="P:DNA-templated transcription"/>
    <property type="evidence" value="ECO:0007669"/>
    <property type="project" value="InterPro"/>
</dbReference>
<feature type="region of interest" description="Disordered" evidence="2">
    <location>
        <begin position="605"/>
        <end position="649"/>
    </location>
</feature>
<feature type="domain" description="Xylanolytic transcriptional activator regulatory" evidence="3">
    <location>
        <begin position="304"/>
        <end position="376"/>
    </location>
</feature>
<dbReference type="SMART" id="SM00906">
    <property type="entry name" value="Fungal_trans"/>
    <property type="match status" value="1"/>
</dbReference>
<dbReference type="Proteomes" id="UP001063166">
    <property type="component" value="Unassembled WGS sequence"/>
</dbReference>
<feature type="compositionally biased region" description="Polar residues" evidence="2">
    <location>
        <begin position="639"/>
        <end position="649"/>
    </location>
</feature>
<dbReference type="GO" id="GO:0003677">
    <property type="term" value="F:DNA binding"/>
    <property type="evidence" value="ECO:0007669"/>
    <property type="project" value="InterPro"/>
</dbReference>
<gene>
    <name evidence="4" type="primary">GIN1</name>
    <name evidence="4" type="ORF">LshimejAT787_0905430</name>
</gene>
<sequence>MRNSHCTSHENRWNCKKTLKRGPPKSYVERLENRVQRLQDLIGKLSPEALECLDTFFDSPLLSTHPPITSKQPDSTLAQHDPTPARFIRHLGSDIARPAASEEDDKDGFLIDQLEKLSIDTHQQRFCGKSSGVTLIKAALELKREYLGTKGESRLVGEGGIDLSDPRKQWPQPPPNPPSPPPKYSYPPPDLLASLIDLYFAHVNTYLPLLHRPTFEREVAQGLHLENISFAKNLLLVCAVASRFSDDPRVMDDAGHDAHSAGWKWFVQMSLVNASPLNPPNIYDIQFYALLGQFLQASSVPQACWTIVGAGIRAAQDVGVHRRKKNRVHTVEDELWKRAFWVLLCMDRLFSSSLGRPCAIHDEDFDLDMPIECDDEYWEHPDPQLRWRQPTPHKTPSIITYFNSYIRLNQILAFLLRTVYAINKSKILLGFVGQQWEENIVSELDSALNTWIDSLPDHLRWDPTRTHDVFFNQSASLHCAWYHIQILVHRPFIPSPRKPNAALTFPSLAICTNAARACCNILDAQRKRFKVAPPPLQTTAFSAGVVLLLSIWGGKRSGLSTDFNKEMANVQKCMEVLKGAETRWYVAGRLHDILSELASVGDRRLPQHLSDSATKTTAQKRDREPEEEEVSAPPASVATSHNEPSMQGRSSYITDATLNITGQTQSSANQRPAPSGGARSVFTQPSPFSQQMLYTLPEYSFDPRPNAMQHPQQQQQFEQRRPPQPPPSYQQVQALHRPMEPQPAWYGASNVGSPGFSRAHDSHVQPHAVSVSPTYLPQGHSQMHIPPTSMAGASSGSSYASAYSAPSTADFGTMSPFVIQTGQPGARHGQQQGYSYRVAHEMDAGGHGGLGMPVGGSADLYTGGGVGGMDASGSGTGTGTGMSVDDALAMWSEAPAGFELNEWGDYVSNINGATTSARHILLPGNFSLAMGPMPMYVLLRLQALNYYAPELTNLSERVPRFIYSDPVSAQEELGACIDTVSASTALLGIAIHELGPEDAFSVSPSTPTGPSLRLHQASPSTLP</sequence>
<accession>A0A9P3PTJ9</accession>
<dbReference type="PANTHER" id="PTHR46910:SF38">
    <property type="entry name" value="ZN(2)-C6 FUNGAL-TYPE DOMAIN-CONTAINING PROTEIN"/>
    <property type="match status" value="1"/>
</dbReference>
<protein>
    <submittedName>
        <fullName evidence="4">Fungal specific transcription factor</fullName>
    </submittedName>
</protein>
<feature type="compositionally biased region" description="Pro residues" evidence="2">
    <location>
        <begin position="171"/>
        <end position="186"/>
    </location>
</feature>
<dbReference type="InterPro" id="IPR007219">
    <property type="entry name" value="XnlR_reg_dom"/>
</dbReference>
<proteinExistence type="predicted"/>
<evidence type="ECO:0000259" key="3">
    <source>
        <dbReference type="SMART" id="SM00906"/>
    </source>
</evidence>
<keyword evidence="5" id="KW-1185">Reference proteome</keyword>
<dbReference type="CDD" id="cd12148">
    <property type="entry name" value="fungal_TF_MHR"/>
    <property type="match status" value="1"/>
</dbReference>
<evidence type="ECO:0000313" key="4">
    <source>
        <dbReference type="EMBL" id="GLB41328.1"/>
    </source>
</evidence>
<reference evidence="4" key="1">
    <citation type="submission" date="2022-07" db="EMBL/GenBank/DDBJ databases">
        <title>The genome of Lyophyllum shimeji provides insight into the initial evolution of ectomycorrhizal fungal genome.</title>
        <authorList>
            <person name="Kobayashi Y."/>
            <person name="Shibata T."/>
            <person name="Hirakawa H."/>
            <person name="Shigenobu S."/>
            <person name="Nishiyama T."/>
            <person name="Yamada A."/>
            <person name="Hasebe M."/>
            <person name="Kawaguchi M."/>
        </authorList>
    </citation>
    <scope>NUCLEOTIDE SEQUENCE</scope>
    <source>
        <strain evidence="4">AT787</strain>
    </source>
</reference>
<evidence type="ECO:0000256" key="2">
    <source>
        <dbReference type="SAM" id="MobiDB-lite"/>
    </source>
</evidence>
<name>A0A9P3PTJ9_LYOSH</name>
<dbReference type="AlphaFoldDB" id="A0A9P3PTJ9"/>
<dbReference type="PANTHER" id="PTHR46910">
    <property type="entry name" value="TRANSCRIPTION FACTOR PDR1"/>
    <property type="match status" value="1"/>
</dbReference>
<dbReference type="OrthoDB" id="4456959at2759"/>
<feature type="region of interest" description="Disordered" evidence="2">
    <location>
        <begin position="700"/>
        <end position="730"/>
    </location>
</feature>
<comment type="caution">
    <text evidence="4">The sequence shown here is derived from an EMBL/GenBank/DDBJ whole genome shotgun (WGS) entry which is preliminary data.</text>
</comment>
<dbReference type="GO" id="GO:0008270">
    <property type="term" value="F:zinc ion binding"/>
    <property type="evidence" value="ECO:0007669"/>
    <property type="project" value="InterPro"/>
</dbReference>
<feature type="compositionally biased region" description="Low complexity" evidence="2">
    <location>
        <begin position="704"/>
        <end position="717"/>
    </location>
</feature>
<dbReference type="GO" id="GO:0003700">
    <property type="term" value="F:DNA-binding transcription factor activity"/>
    <property type="evidence" value="ECO:0007669"/>
    <property type="project" value="InterPro"/>
</dbReference>
<feature type="region of interest" description="Disordered" evidence="2">
    <location>
        <begin position="1000"/>
        <end position="1023"/>
    </location>
</feature>
<evidence type="ECO:0000313" key="5">
    <source>
        <dbReference type="Proteomes" id="UP001063166"/>
    </source>
</evidence>
<dbReference type="InterPro" id="IPR050987">
    <property type="entry name" value="AtrR-like"/>
</dbReference>
<organism evidence="4 5">
    <name type="scientific">Lyophyllum shimeji</name>
    <name type="common">Hon-shimeji</name>
    <name type="synonym">Tricholoma shimeji</name>
    <dbReference type="NCBI Taxonomy" id="47721"/>
    <lineage>
        <taxon>Eukaryota</taxon>
        <taxon>Fungi</taxon>
        <taxon>Dikarya</taxon>
        <taxon>Basidiomycota</taxon>
        <taxon>Agaricomycotina</taxon>
        <taxon>Agaricomycetes</taxon>
        <taxon>Agaricomycetidae</taxon>
        <taxon>Agaricales</taxon>
        <taxon>Tricholomatineae</taxon>
        <taxon>Lyophyllaceae</taxon>
        <taxon>Lyophyllum</taxon>
    </lineage>
</organism>
<keyword evidence="1" id="KW-0539">Nucleus</keyword>
<evidence type="ECO:0000256" key="1">
    <source>
        <dbReference type="ARBA" id="ARBA00023242"/>
    </source>
</evidence>
<feature type="region of interest" description="Disordered" evidence="2">
    <location>
        <begin position="155"/>
        <end position="186"/>
    </location>
</feature>
<dbReference type="EMBL" id="BRPK01000009">
    <property type="protein sequence ID" value="GLB41328.1"/>
    <property type="molecule type" value="Genomic_DNA"/>
</dbReference>